<feature type="transmembrane region" description="Helical" evidence="6">
    <location>
        <begin position="143"/>
        <end position="163"/>
    </location>
</feature>
<evidence type="ECO:0000256" key="6">
    <source>
        <dbReference type="SAM" id="Phobius"/>
    </source>
</evidence>
<protein>
    <submittedName>
        <fullName evidence="7">AI-2E family transporter</fullName>
    </submittedName>
</protein>
<evidence type="ECO:0000256" key="5">
    <source>
        <dbReference type="ARBA" id="ARBA00023136"/>
    </source>
</evidence>
<name>A0A1L3JWC3_LACDL</name>
<feature type="transmembrane region" description="Helical" evidence="6">
    <location>
        <begin position="231"/>
        <end position="261"/>
    </location>
</feature>
<dbReference type="GO" id="GO:0055085">
    <property type="term" value="P:transmembrane transport"/>
    <property type="evidence" value="ECO:0007669"/>
    <property type="project" value="TreeGrafter"/>
</dbReference>
<evidence type="ECO:0000256" key="3">
    <source>
        <dbReference type="ARBA" id="ARBA00022692"/>
    </source>
</evidence>
<feature type="transmembrane region" description="Helical" evidence="6">
    <location>
        <begin position="205"/>
        <end position="224"/>
    </location>
</feature>
<proteinExistence type="inferred from homology"/>
<comment type="subcellular location">
    <subcellularLocation>
        <location evidence="1">Membrane</location>
        <topology evidence="1">Multi-pass membrane protein</topology>
    </subcellularLocation>
</comment>
<dbReference type="RefSeq" id="WP_003617737.1">
    <property type="nucleotide sequence ID" value="NZ_BJLO01000005.1"/>
</dbReference>
<evidence type="ECO:0000256" key="2">
    <source>
        <dbReference type="ARBA" id="ARBA00009773"/>
    </source>
</evidence>
<sequence>MEARLWNRFKNNIHLRRTTVLVMIILALYYVRAMMNTILLSFIFTYLIVHLVRFVQGKFKHVSDKLIVALTYLLIVVLLYFGLRYYVPVLVKQVTKMTKSVINYYQTNDVGWLMTQLHKYVSEKTISSQVKSSLTALTAALKGFGSVTMSFVMALVLSFFYTIELKEMQTFSQSFLKSDLFGWLFEDIAYFGRKFTNTFGVVLEAQFLIAVCNTALTIVCLAIMKMPQIFALGLMVFICSLVPVAGVIISLIPLSLVAYTVGGIQDVIYILIMIAVLHTLETYILNPKFMSSKTELPIFYTFVVLLFGEHFFGTWGLIVSVPIFTFFLDILGVKNINSKQEKLQEARKRIEHKRLEK</sequence>
<dbReference type="OrthoDB" id="9772136at2"/>
<dbReference type="AlphaFoldDB" id="A0A1L3JWC3"/>
<evidence type="ECO:0000256" key="1">
    <source>
        <dbReference type="ARBA" id="ARBA00004141"/>
    </source>
</evidence>
<feature type="transmembrane region" description="Helical" evidence="6">
    <location>
        <begin position="37"/>
        <end position="55"/>
    </location>
</feature>
<reference evidence="7" key="1">
    <citation type="submission" date="2018-07" db="EMBL/GenBank/DDBJ databases">
        <authorList>
            <person name="Somerville V."/>
        </authorList>
    </citation>
    <scope>NUCLEOTIDE SEQUENCE</scope>
    <source>
        <strain evidence="7">NWC_2_2</strain>
    </source>
</reference>
<evidence type="ECO:0000256" key="4">
    <source>
        <dbReference type="ARBA" id="ARBA00022989"/>
    </source>
</evidence>
<keyword evidence="5 6" id="KW-0472">Membrane</keyword>
<keyword evidence="4 6" id="KW-1133">Transmembrane helix</keyword>
<keyword evidence="3 6" id="KW-0812">Transmembrane</keyword>
<feature type="transmembrane region" description="Helical" evidence="6">
    <location>
        <begin position="67"/>
        <end position="87"/>
    </location>
</feature>
<dbReference type="Pfam" id="PF01594">
    <property type="entry name" value="AI-2E_transport"/>
    <property type="match status" value="1"/>
</dbReference>
<feature type="transmembrane region" description="Helical" evidence="6">
    <location>
        <begin position="267"/>
        <end position="286"/>
    </location>
</feature>
<dbReference type="GO" id="GO:0016020">
    <property type="term" value="C:membrane"/>
    <property type="evidence" value="ECO:0007669"/>
    <property type="project" value="UniProtKB-SubCell"/>
</dbReference>
<evidence type="ECO:0000313" key="7">
    <source>
        <dbReference type="EMBL" id="AZA16246.1"/>
    </source>
</evidence>
<organism evidence="7">
    <name type="scientific">Lactobacillus delbrueckii subsp. lactis</name>
    <dbReference type="NCBI Taxonomy" id="29397"/>
    <lineage>
        <taxon>Bacteria</taxon>
        <taxon>Bacillati</taxon>
        <taxon>Bacillota</taxon>
        <taxon>Bacilli</taxon>
        <taxon>Lactobacillales</taxon>
        <taxon>Lactobacillaceae</taxon>
        <taxon>Lactobacillus</taxon>
    </lineage>
</organism>
<dbReference type="PANTHER" id="PTHR21716:SF62">
    <property type="entry name" value="TRANSPORT PROTEIN YDBI-RELATED"/>
    <property type="match status" value="1"/>
</dbReference>
<feature type="transmembrane region" description="Helical" evidence="6">
    <location>
        <begin position="298"/>
        <end position="328"/>
    </location>
</feature>
<accession>A0A1L3JWC3</accession>
<comment type="similarity">
    <text evidence="2">Belongs to the autoinducer-2 exporter (AI-2E) (TC 2.A.86) family.</text>
</comment>
<dbReference type="PANTHER" id="PTHR21716">
    <property type="entry name" value="TRANSMEMBRANE PROTEIN"/>
    <property type="match status" value="1"/>
</dbReference>
<dbReference type="InterPro" id="IPR002549">
    <property type="entry name" value="AI-2E-like"/>
</dbReference>
<gene>
    <name evidence="7" type="ORF">DQL93_06845</name>
</gene>
<dbReference type="EMBL" id="CP031023">
    <property type="protein sequence ID" value="AZA16246.1"/>
    <property type="molecule type" value="Genomic_DNA"/>
</dbReference>